<dbReference type="InterPro" id="IPR027417">
    <property type="entry name" value="P-loop_NTPase"/>
</dbReference>
<dbReference type="GO" id="GO:0045259">
    <property type="term" value="C:proton-transporting ATP synthase complex"/>
    <property type="evidence" value="ECO:0007669"/>
    <property type="project" value="UniProtKB-KW"/>
</dbReference>
<evidence type="ECO:0000313" key="15">
    <source>
        <dbReference type="EMBL" id="QSL64674.1"/>
    </source>
</evidence>
<dbReference type="InterPro" id="IPR055190">
    <property type="entry name" value="ATP-synt_VA_C"/>
</dbReference>
<organism evidence="15 16">
    <name type="scientific">Pneumocystis wakefieldiae</name>
    <dbReference type="NCBI Taxonomy" id="38082"/>
    <lineage>
        <taxon>Eukaryota</taxon>
        <taxon>Fungi</taxon>
        <taxon>Dikarya</taxon>
        <taxon>Ascomycota</taxon>
        <taxon>Taphrinomycotina</taxon>
        <taxon>Pneumocystomycetes</taxon>
        <taxon>Pneumocystaceae</taxon>
        <taxon>Pneumocystis</taxon>
    </lineage>
</organism>
<dbReference type="InterPro" id="IPR004100">
    <property type="entry name" value="ATPase_F1/V1/A1_a/bsu_N"/>
</dbReference>
<keyword evidence="6 13" id="KW-0067">ATP-binding</keyword>
<evidence type="ECO:0000256" key="1">
    <source>
        <dbReference type="ARBA" id="ARBA00004370"/>
    </source>
</evidence>
<proteinExistence type="inferred from homology"/>
<dbReference type="InterPro" id="IPR050053">
    <property type="entry name" value="ATPase_alpha/beta_chains"/>
</dbReference>
<dbReference type="FunFam" id="3.40.50.300:FF:000026">
    <property type="entry name" value="ATP synthase subunit beta"/>
    <property type="match status" value="1"/>
</dbReference>
<dbReference type="SUPFAM" id="SSF50615">
    <property type="entry name" value="N-terminal domain of alpha and beta subunits of F1 ATP synthase"/>
    <property type="match status" value="1"/>
</dbReference>
<keyword evidence="5" id="KW-0375">Hydrogen ion transport</keyword>
<evidence type="ECO:0000256" key="9">
    <source>
        <dbReference type="ARBA" id="ARBA00023136"/>
    </source>
</evidence>
<evidence type="ECO:0000256" key="3">
    <source>
        <dbReference type="ARBA" id="ARBA00022448"/>
    </source>
</evidence>
<dbReference type="GO" id="GO:0042776">
    <property type="term" value="P:proton motive force-driven mitochondrial ATP synthesis"/>
    <property type="evidence" value="ECO:0007669"/>
    <property type="project" value="TreeGrafter"/>
</dbReference>
<comment type="similarity">
    <text evidence="2">Belongs to the ATPase alpha/beta chains family.</text>
</comment>
<dbReference type="InterPro" id="IPR000194">
    <property type="entry name" value="ATPase_F1/V1/A1_a/bsu_nucl-bd"/>
</dbReference>
<dbReference type="GO" id="GO:0005743">
    <property type="term" value="C:mitochondrial inner membrane"/>
    <property type="evidence" value="ECO:0007669"/>
    <property type="project" value="UniProtKB-ARBA"/>
</dbReference>
<evidence type="ECO:0000256" key="2">
    <source>
        <dbReference type="ARBA" id="ARBA00008936"/>
    </source>
</evidence>
<reference evidence="15" key="1">
    <citation type="submission" date="2020-06" db="EMBL/GenBank/DDBJ databases">
        <title>Genomes of multiple members of Pneumocystis genus reveal paths to human pathogen Pneumocystis jirovecii.</title>
        <authorList>
            <person name="Cisse O.H."/>
            <person name="Ma L."/>
            <person name="Dekker J."/>
            <person name="Khil P."/>
            <person name="Jo J."/>
            <person name="Brenchley J."/>
            <person name="Blair R."/>
            <person name="Pahar B."/>
            <person name="Chabe M."/>
            <person name="Van Rompay K.A."/>
            <person name="Keesler R."/>
            <person name="Sukura A."/>
            <person name="Hirsch V."/>
            <person name="Kutty G."/>
            <person name="Liu Y."/>
            <person name="Peng L."/>
            <person name="Chen J."/>
            <person name="Song J."/>
            <person name="Weissenbacher-Lang C."/>
            <person name="Xu J."/>
            <person name="Upham N.S."/>
            <person name="Stajich J.E."/>
            <person name="Cuomo C.A."/>
            <person name="Cushion M.T."/>
            <person name="Kovacs J.A."/>
        </authorList>
    </citation>
    <scope>NUCLEOTIDE SEQUENCE</scope>
    <source>
        <strain evidence="15">2A</strain>
    </source>
</reference>
<dbReference type="SUPFAM" id="SSF52540">
    <property type="entry name" value="P-loop containing nucleoside triphosphate hydrolases"/>
    <property type="match status" value="1"/>
</dbReference>
<evidence type="ECO:0000313" key="16">
    <source>
        <dbReference type="Proteomes" id="UP000663699"/>
    </source>
</evidence>
<dbReference type="EMBL" id="CP054534">
    <property type="protein sequence ID" value="QSL64674.1"/>
    <property type="molecule type" value="Genomic_DNA"/>
</dbReference>
<keyword evidence="4 13" id="KW-0547">Nucleotide-binding</keyword>
<dbReference type="InterPro" id="IPR003593">
    <property type="entry name" value="AAA+_ATPase"/>
</dbReference>
<dbReference type="Pfam" id="PF02874">
    <property type="entry name" value="ATP-synt_ab_N"/>
    <property type="match status" value="1"/>
</dbReference>
<dbReference type="Gene3D" id="1.10.1140.10">
    <property type="entry name" value="Bovine Mitochondrial F1-atpase, Atp Synthase Beta Chain, Chain D, domain 3"/>
    <property type="match status" value="1"/>
</dbReference>
<dbReference type="SUPFAM" id="SSF56059">
    <property type="entry name" value="Glutathione synthetase ATP-binding domain-like"/>
    <property type="match status" value="1"/>
</dbReference>
<dbReference type="NCBIfam" id="TIGR01039">
    <property type="entry name" value="atpD"/>
    <property type="match status" value="1"/>
</dbReference>
<evidence type="ECO:0000256" key="6">
    <source>
        <dbReference type="ARBA" id="ARBA00022840"/>
    </source>
</evidence>
<keyword evidence="10 13" id="KW-0139">CF(1)</keyword>
<keyword evidence="9" id="KW-0472">Membrane</keyword>
<evidence type="ECO:0000256" key="10">
    <source>
        <dbReference type="ARBA" id="ARBA00023196"/>
    </source>
</evidence>
<keyword evidence="16" id="KW-1185">Reference proteome</keyword>
<evidence type="ECO:0000256" key="12">
    <source>
        <dbReference type="ARBA" id="ARBA00048383"/>
    </source>
</evidence>
<comment type="function">
    <text evidence="13">Produces ATP from ADP in the presence of a proton gradient across the membrane.</text>
</comment>
<keyword evidence="11 13" id="KW-0066">ATP synthesis</keyword>
<dbReference type="Pfam" id="PF22919">
    <property type="entry name" value="ATP-synt_VA_C"/>
    <property type="match status" value="1"/>
</dbReference>
<protein>
    <recommendedName>
        <fullName evidence="13">ATP synthase subunit beta</fullName>
        <ecNumber evidence="13">7.1.2.2</ecNumber>
    </recommendedName>
</protein>
<dbReference type="FunFam" id="1.10.1140.10:FF:000001">
    <property type="entry name" value="ATP synthase subunit beta"/>
    <property type="match status" value="1"/>
</dbReference>
<dbReference type="CDD" id="cd18110">
    <property type="entry name" value="ATP-synt_F1_beta_C"/>
    <property type="match status" value="1"/>
</dbReference>
<dbReference type="AlphaFoldDB" id="A0A899FWJ4"/>
<gene>
    <name evidence="15" type="ORF">MERGE_001976</name>
</gene>
<evidence type="ECO:0000256" key="11">
    <source>
        <dbReference type="ARBA" id="ARBA00023310"/>
    </source>
</evidence>
<dbReference type="GO" id="GO:0046933">
    <property type="term" value="F:proton-transporting ATP synthase activity, rotational mechanism"/>
    <property type="evidence" value="ECO:0007669"/>
    <property type="project" value="InterPro"/>
</dbReference>
<evidence type="ECO:0000256" key="7">
    <source>
        <dbReference type="ARBA" id="ARBA00022967"/>
    </source>
</evidence>
<evidence type="ECO:0000256" key="5">
    <source>
        <dbReference type="ARBA" id="ARBA00022781"/>
    </source>
</evidence>
<comment type="subcellular location">
    <subcellularLocation>
        <location evidence="1">Membrane</location>
    </subcellularLocation>
</comment>
<dbReference type="Gene3D" id="3.40.50.300">
    <property type="entry name" value="P-loop containing nucleotide triphosphate hydrolases"/>
    <property type="match status" value="1"/>
</dbReference>
<comment type="catalytic activity">
    <reaction evidence="12 13">
        <text>ATP + H2O + 4 H(+)(in) = ADP + phosphate + 5 H(+)(out)</text>
        <dbReference type="Rhea" id="RHEA:57720"/>
        <dbReference type="ChEBI" id="CHEBI:15377"/>
        <dbReference type="ChEBI" id="CHEBI:15378"/>
        <dbReference type="ChEBI" id="CHEBI:30616"/>
        <dbReference type="ChEBI" id="CHEBI:43474"/>
        <dbReference type="ChEBI" id="CHEBI:456216"/>
        <dbReference type="EC" id="7.1.2.2"/>
    </reaction>
</comment>
<evidence type="ECO:0000256" key="13">
    <source>
        <dbReference type="RuleBase" id="RU003553"/>
    </source>
</evidence>
<dbReference type="CDD" id="cd18115">
    <property type="entry name" value="ATP-synt_F1_beta_N"/>
    <property type="match status" value="1"/>
</dbReference>
<dbReference type="InterPro" id="IPR005722">
    <property type="entry name" value="ATP_synth_F1_bsu"/>
</dbReference>
<accession>A0A899FWJ4</accession>
<evidence type="ECO:0000259" key="14">
    <source>
        <dbReference type="SMART" id="SM00382"/>
    </source>
</evidence>
<name>A0A899FWJ4_9ASCO</name>
<dbReference type="InterPro" id="IPR020003">
    <property type="entry name" value="ATPase_a/bsu_AS"/>
</dbReference>
<dbReference type="OrthoDB" id="10268014at2759"/>
<dbReference type="SMART" id="SM00382">
    <property type="entry name" value="AAA"/>
    <property type="match status" value="1"/>
</dbReference>
<dbReference type="SUPFAM" id="SSF47917">
    <property type="entry name" value="C-terminal domain of alpha and beta subunits of F1 ATP synthase"/>
    <property type="match status" value="1"/>
</dbReference>
<dbReference type="Pfam" id="PF00006">
    <property type="entry name" value="ATP-synt_ab"/>
    <property type="match status" value="1"/>
</dbReference>
<dbReference type="PROSITE" id="PS00152">
    <property type="entry name" value="ATPASE_ALPHA_BETA"/>
    <property type="match status" value="1"/>
</dbReference>
<evidence type="ECO:0000256" key="4">
    <source>
        <dbReference type="ARBA" id="ARBA00022741"/>
    </source>
</evidence>
<comment type="subunit">
    <text evidence="13">F-type ATPases have 2 components, CF(1) - the catalytic core - and CF(0) - the membrane proton channel. CF(1) and CF(0) have multiple subunits.</text>
</comment>
<evidence type="ECO:0000256" key="8">
    <source>
        <dbReference type="ARBA" id="ARBA00023065"/>
    </source>
</evidence>
<dbReference type="GO" id="GO:0005524">
    <property type="term" value="F:ATP binding"/>
    <property type="evidence" value="ECO:0007669"/>
    <property type="project" value="UniProtKB-KW"/>
</dbReference>
<dbReference type="Proteomes" id="UP000663699">
    <property type="component" value="Chromosome 3"/>
</dbReference>
<sequence>MLFARKIGSFFYRGSLSLRIKNENFRQVLPSKTQKIGRLSSLNARFITTDVSAQNLPVGRVKAVIGAVVDVQFDTEELPKVLDALHLDLPDGKRLVLEVSQHLGERTVRTIAMDGTEGLVRGQKVKATGGPIKVPVGPGTLGRIMNVIGEPIDERGPIKAVKYSPIHTEPPAFSDQETTPSLLVTGIKVVDLLAPYARGGKIGLFGGAGVGKTVFIQELINNIAKAYGGYSVFVGVGERTREGNDLYHEMIQTGVIKLDGESKAALVFGQMNEPPGARARVALTGLTVAEYFRDEEGQDVLLFVDNIFRFTQAGSEVSALLGRIPSAVGYQPTLSTDMGGMQERITTTKKGSITSIQAVYVPADDLTDPAPATTFAHLDATTTLSRSISELGIYPAVDPLDSNSRLMNPRIVGEEHYRIASEVQLILQSYKSLQDIIAILGMDELSEADKLTVERARKLQRFMSQPFTVAEVFTGLEGRLVDLKDTLRSFKEIIEGRADDLPENAFYMVLRPAQRCIFVLLLINLYAPLPLLPVTGYKGLRGLMSPLPCRFALLKKPGDFEPQECFYPRCLNAQIHPLVSSFFNLGNDRIILRYCHLNPAVNETKLRDCLKYTPSYFRWAGTDLFNVTNAHGQRQMIIVETNSCPSGQKSMPLLSDIDEHGGYHTVLSTAFKSSLSHSDPELGGLAVIYDKNEMEATGYATVMADLTHESVWMAEFYDGDPNPPVKWENGILYVRDKEGVWHSIRACFRYVTKAPWNRIPLRTRTLVLNSIISCLAGGRNKMMAARAYELFNAEMAGTGLMIRTPETLNNISKSEIPLIISSWGGHAVVKVPYSNAGQGVYIITNEKELQDFMHMEHRYDKFIVQSLVGNASWSSITRDGMQYHIGNIPDRKGKTFVSDLRCMVTVGDVGGFQPVAIYARRARKPLLRRLSDDPLTTSWEITESQRLVLMDRKDFNTLGISLDDLIEGYVQTVLSVIAIDKLAKRLINVDTGEFDMELFRALNPDDRLLEEIM</sequence>
<dbReference type="CDD" id="cd01133">
    <property type="entry name" value="F1-ATPase_beta_CD"/>
    <property type="match status" value="1"/>
</dbReference>
<dbReference type="EC" id="7.1.2.2" evidence="13"/>
<keyword evidence="3" id="KW-0813">Transport</keyword>
<feature type="domain" description="AAA+ ATPase" evidence="14">
    <location>
        <begin position="198"/>
        <end position="381"/>
    </location>
</feature>
<dbReference type="Gene3D" id="2.40.10.170">
    <property type="match status" value="1"/>
</dbReference>
<dbReference type="InterPro" id="IPR036121">
    <property type="entry name" value="ATPase_F1/V1/A1_a/bsu_N_sf"/>
</dbReference>
<dbReference type="PANTHER" id="PTHR15184">
    <property type="entry name" value="ATP SYNTHASE"/>
    <property type="match status" value="1"/>
</dbReference>
<keyword evidence="8" id="KW-0406">Ion transport</keyword>
<keyword evidence="7" id="KW-1278">Translocase</keyword>
<dbReference type="InterPro" id="IPR024034">
    <property type="entry name" value="ATPase_F1/V1_b/a_C"/>
</dbReference>
<dbReference type="PANTHER" id="PTHR15184:SF71">
    <property type="entry name" value="ATP SYNTHASE SUBUNIT BETA, MITOCHONDRIAL"/>
    <property type="match status" value="1"/>
</dbReference>
<dbReference type="HAMAP" id="MF_01347">
    <property type="entry name" value="ATP_synth_beta_bact"/>
    <property type="match status" value="1"/>
</dbReference>